<keyword evidence="3" id="KW-1185">Reference proteome</keyword>
<protein>
    <submittedName>
        <fullName evidence="2">Prepilin peptidase dependent protein A</fullName>
    </submittedName>
</protein>
<evidence type="ECO:0000313" key="3">
    <source>
        <dbReference type="Proteomes" id="UP000242957"/>
    </source>
</evidence>
<dbReference type="Proteomes" id="UP000242957">
    <property type="component" value="Unassembled WGS sequence"/>
</dbReference>
<gene>
    <name evidence="2" type="ORF">SAMN05216193_106183</name>
</gene>
<dbReference type="STRING" id="198616.SAMN05216193_106183"/>
<feature type="transmembrane region" description="Helical" evidence="1">
    <location>
        <begin position="20"/>
        <end position="43"/>
    </location>
</feature>
<keyword evidence="1" id="KW-0472">Membrane</keyword>
<evidence type="ECO:0000313" key="2">
    <source>
        <dbReference type="EMBL" id="SDN93501.1"/>
    </source>
</evidence>
<name>A0A1H0FG64_9PSED</name>
<evidence type="ECO:0000256" key="1">
    <source>
        <dbReference type="SAM" id="Phobius"/>
    </source>
</evidence>
<proteinExistence type="predicted"/>
<dbReference type="EMBL" id="FNIJ01000006">
    <property type="protein sequence ID" value="SDN93501.1"/>
    <property type="molecule type" value="Genomic_DNA"/>
</dbReference>
<dbReference type="OrthoDB" id="8590950at2"/>
<dbReference type="RefSeq" id="WP_084310890.1">
    <property type="nucleotide sequence ID" value="NZ_FNIJ01000006.1"/>
</dbReference>
<reference evidence="3" key="1">
    <citation type="submission" date="2016-10" db="EMBL/GenBank/DDBJ databases">
        <authorList>
            <person name="Varghese N."/>
            <person name="Submissions S."/>
        </authorList>
    </citation>
    <scope>NUCLEOTIDE SEQUENCE [LARGE SCALE GENOMIC DNA]</scope>
    <source>
        <strain evidence="3">JCM 21621</strain>
    </source>
</reference>
<accession>A0A1H0FG64</accession>
<sequence>MERATLPSPCAERRRQRGDVLIDALIGAVLMSLVCLGLTLGVARTLVNQRDGNLQALAVAQMRDLLQRNGSGGLDLCGSGASIRLPGASAPIAVEVRGCATREIQVGTQRLAAVAAPLTLCATLDGSQRPIAVGGGSC</sequence>
<keyword evidence="1" id="KW-0812">Transmembrane</keyword>
<dbReference type="AlphaFoldDB" id="A0A1H0FG64"/>
<keyword evidence="1" id="KW-1133">Transmembrane helix</keyword>
<organism evidence="2 3">
    <name type="scientific">Pseudomonas jinjuensis</name>
    <dbReference type="NCBI Taxonomy" id="198616"/>
    <lineage>
        <taxon>Bacteria</taxon>
        <taxon>Pseudomonadati</taxon>
        <taxon>Pseudomonadota</taxon>
        <taxon>Gammaproteobacteria</taxon>
        <taxon>Pseudomonadales</taxon>
        <taxon>Pseudomonadaceae</taxon>
        <taxon>Pseudomonas</taxon>
    </lineage>
</organism>